<dbReference type="PANTHER" id="PTHR10192">
    <property type="entry name" value="MOLYBDOPTERIN BIOSYNTHESIS PROTEIN"/>
    <property type="match status" value="1"/>
</dbReference>
<dbReference type="PROSITE" id="PS50926">
    <property type="entry name" value="TRAM"/>
    <property type="match status" value="1"/>
</dbReference>
<feature type="domain" description="TRAM" evidence="1">
    <location>
        <begin position="250"/>
        <end position="305"/>
    </location>
</feature>
<dbReference type="InterPro" id="IPR036425">
    <property type="entry name" value="MoaB/Mog-like_dom_sf"/>
</dbReference>
<dbReference type="GO" id="GO:0006777">
    <property type="term" value="P:Mo-molybdopterin cofactor biosynthetic process"/>
    <property type="evidence" value="ECO:0007669"/>
    <property type="project" value="TreeGrafter"/>
</dbReference>
<dbReference type="InterPro" id="IPR036688">
    <property type="entry name" value="MoeA_C_domain_IV_sf"/>
</dbReference>
<dbReference type="SMART" id="SM00852">
    <property type="entry name" value="MoCF_biosynth"/>
    <property type="match status" value="1"/>
</dbReference>
<protein>
    <submittedName>
        <fullName evidence="2">Unannotated protein</fullName>
    </submittedName>
</protein>
<gene>
    <name evidence="2" type="ORF">UFOPK2598_00424</name>
</gene>
<evidence type="ECO:0000313" key="2">
    <source>
        <dbReference type="EMBL" id="CAB4697865.1"/>
    </source>
</evidence>
<dbReference type="PANTHER" id="PTHR10192:SF5">
    <property type="entry name" value="GEPHYRIN"/>
    <property type="match status" value="1"/>
</dbReference>
<dbReference type="InterPro" id="IPR005111">
    <property type="entry name" value="MoeA_C_domain_IV"/>
</dbReference>
<dbReference type="EMBL" id="CAEZXV010000027">
    <property type="protein sequence ID" value="CAB4697865.1"/>
    <property type="molecule type" value="Genomic_DNA"/>
</dbReference>
<dbReference type="GO" id="GO:0061599">
    <property type="term" value="F:molybdopterin molybdotransferase activity"/>
    <property type="evidence" value="ECO:0007669"/>
    <property type="project" value="TreeGrafter"/>
</dbReference>
<dbReference type="InterPro" id="IPR038987">
    <property type="entry name" value="MoeA-like"/>
</dbReference>
<organism evidence="2">
    <name type="scientific">freshwater metagenome</name>
    <dbReference type="NCBI Taxonomy" id="449393"/>
    <lineage>
        <taxon>unclassified sequences</taxon>
        <taxon>metagenomes</taxon>
        <taxon>ecological metagenomes</taxon>
    </lineage>
</organism>
<proteinExistence type="predicted"/>
<dbReference type="Gene3D" id="3.40.980.10">
    <property type="entry name" value="MoaB/Mog-like domain"/>
    <property type="match status" value="1"/>
</dbReference>
<dbReference type="SUPFAM" id="SSF63867">
    <property type="entry name" value="MoeA C-terminal domain-like"/>
    <property type="match status" value="1"/>
</dbReference>
<name>A0A6J6PM22_9ZZZZ</name>
<dbReference type="AlphaFoldDB" id="A0A6J6PM22"/>
<dbReference type="GO" id="GO:0005829">
    <property type="term" value="C:cytosol"/>
    <property type="evidence" value="ECO:0007669"/>
    <property type="project" value="TreeGrafter"/>
</dbReference>
<reference evidence="2" key="1">
    <citation type="submission" date="2020-05" db="EMBL/GenBank/DDBJ databases">
        <authorList>
            <person name="Chiriac C."/>
            <person name="Salcher M."/>
            <person name="Ghai R."/>
            <person name="Kavagutti S V."/>
        </authorList>
    </citation>
    <scope>NUCLEOTIDE SEQUENCE</scope>
</reference>
<accession>A0A6J6PM22</accession>
<sequence>MEQQPSVEELLAKLLEIAAPLAPFDMPLLDAHGATLASDIYAGERLVLRSGSRIRSTQIGLAASIGLDRLPTLPHPRVVVISAGDDLVEPGQALTDSEDEFETNSWMLTTAVREAGANGFRVHTIPENHQQLKEVIEDQLVRADLIVISGERHDESFELITAVLKELGEITTVRPKMSESGLHNFGLIGPDNTPVITLPGDPVVAGIAAEIFVRPMIRKMLGAPNIFRNQLKAKLKNSISAVPGESGFVRALLTSENGVVATALDEQGDLVSLSDANSLIIVPEKSAGIKAGEIVDVMVLERSSN</sequence>
<dbReference type="Gene3D" id="2.40.340.10">
    <property type="entry name" value="MoeA, C-terminal, domain IV"/>
    <property type="match status" value="1"/>
</dbReference>
<dbReference type="InterPro" id="IPR002792">
    <property type="entry name" value="TRAM_dom"/>
</dbReference>
<evidence type="ECO:0000259" key="1">
    <source>
        <dbReference type="PROSITE" id="PS50926"/>
    </source>
</evidence>
<dbReference type="Pfam" id="PF00994">
    <property type="entry name" value="MoCF_biosynth"/>
    <property type="match status" value="1"/>
</dbReference>
<dbReference type="SUPFAM" id="SSF53218">
    <property type="entry name" value="Molybdenum cofactor biosynthesis proteins"/>
    <property type="match status" value="1"/>
</dbReference>
<dbReference type="InterPro" id="IPR001453">
    <property type="entry name" value="MoaB/Mog_dom"/>
</dbReference>
<dbReference type="Pfam" id="PF03454">
    <property type="entry name" value="MoeA_C"/>
    <property type="match status" value="1"/>
</dbReference>